<accession>A0AAV0MHH7</accession>
<feature type="region of interest" description="Disordered" evidence="1">
    <location>
        <begin position="1"/>
        <end position="20"/>
    </location>
</feature>
<name>A0AAV0MHH7_9ROSI</name>
<sequence>MYPPSKNPASRLCSPETSSSAPLIPRLWMKTTISLCIGCRGQVEAAVKSYRQALLL</sequence>
<evidence type="ECO:0000313" key="2">
    <source>
        <dbReference type="EMBL" id="CAI0445514.1"/>
    </source>
</evidence>
<dbReference type="AlphaFoldDB" id="A0AAV0MHH7"/>
<comment type="caution">
    <text evidence="2">The sequence shown here is derived from an EMBL/GenBank/DDBJ whole genome shotgun (WGS) entry which is preliminary data.</text>
</comment>
<protein>
    <submittedName>
        <fullName evidence="2">Uncharacterized protein</fullName>
    </submittedName>
</protein>
<gene>
    <name evidence="2" type="ORF">LITE_LOCUS28602</name>
</gene>
<proteinExistence type="predicted"/>
<organism evidence="2 3">
    <name type="scientific">Linum tenue</name>
    <dbReference type="NCBI Taxonomy" id="586396"/>
    <lineage>
        <taxon>Eukaryota</taxon>
        <taxon>Viridiplantae</taxon>
        <taxon>Streptophyta</taxon>
        <taxon>Embryophyta</taxon>
        <taxon>Tracheophyta</taxon>
        <taxon>Spermatophyta</taxon>
        <taxon>Magnoliopsida</taxon>
        <taxon>eudicotyledons</taxon>
        <taxon>Gunneridae</taxon>
        <taxon>Pentapetalae</taxon>
        <taxon>rosids</taxon>
        <taxon>fabids</taxon>
        <taxon>Malpighiales</taxon>
        <taxon>Linaceae</taxon>
        <taxon>Linum</taxon>
    </lineage>
</organism>
<reference evidence="2" key="1">
    <citation type="submission" date="2022-08" db="EMBL/GenBank/DDBJ databases">
        <authorList>
            <person name="Gutierrez-Valencia J."/>
        </authorList>
    </citation>
    <scope>NUCLEOTIDE SEQUENCE</scope>
</reference>
<dbReference type="EMBL" id="CAMGYJ010000007">
    <property type="protein sequence ID" value="CAI0445514.1"/>
    <property type="molecule type" value="Genomic_DNA"/>
</dbReference>
<evidence type="ECO:0000313" key="3">
    <source>
        <dbReference type="Proteomes" id="UP001154282"/>
    </source>
</evidence>
<evidence type="ECO:0000256" key="1">
    <source>
        <dbReference type="SAM" id="MobiDB-lite"/>
    </source>
</evidence>
<keyword evidence="3" id="KW-1185">Reference proteome</keyword>
<dbReference type="Proteomes" id="UP001154282">
    <property type="component" value="Unassembled WGS sequence"/>
</dbReference>